<reference evidence="1 2" key="1">
    <citation type="submission" date="2015-09" db="EMBL/GenBank/DDBJ databases">
        <authorList>
            <person name="Jackson K.R."/>
            <person name="Lunt B.L."/>
            <person name="Fisher J.N.B."/>
            <person name="Gardner A.V."/>
            <person name="Bailey M.E."/>
            <person name="Deus L.M."/>
            <person name="Earl A.S."/>
            <person name="Gibby P.D."/>
            <person name="Hartmann K.A."/>
            <person name="Liu J.E."/>
            <person name="Manci A.M."/>
            <person name="Nielsen D.A."/>
            <person name="Solomon M.B."/>
            <person name="Breakwell D.P."/>
            <person name="Burnett S.H."/>
            <person name="Grose J.H."/>
        </authorList>
    </citation>
    <scope>NUCLEOTIDE SEQUENCE [LARGE SCALE GENOMIC DNA]</scope>
    <source>
        <strain evidence="1 2">16</strain>
    </source>
</reference>
<organism evidence="1 2">
    <name type="scientific">Prosthecodimorpha hirschii</name>
    <dbReference type="NCBI Taxonomy" id="665126"/>
    <lineage>
        <taxon>Bacteria</taxon>
        <taxon>Pseudomonadati</taxon>
        <taxon>Pseudomonadota</taxon>
        <taxon>Alphaproteobacteria</taxon>
        <taxon>Hyphomicrobiales</taxon>
        <taxon>Ancalomicrobiaceae</taxon>
        <taxon>Prosthecodimorpha</taxon>
    </lineage>
</organism>
<name>A0A0P6VTL6_9HYPH</name>
<protein>
    <recommendedName>
        <fullName evidence="3">CopG family transcriptional regulator</fullName>
    </recommendedName>
</protein>
<dbReference type="AlphaFoldDB" id="A0A0P6VTL6"/>
<comment type="caution">
    <text evidence="1">The sequence shown here is derived from an EMBL/GenBank/DDBJ whole genome shotgun (WGS) entry which is preliminary data.</text>
</comment>
<dbReference type="STRING" id="665126.ABB55_24070"/>
<dbReference type="Proteomes" id="UP000048984">
    <property type="component" value="Unassembled WGS sequence"/>
</dbReference>
<evidence type="ECO:0008006" key="3">
    <source>
        <dbReference type="Google" id="ProtNLM"/>
    </source>
</evidence>
<keyword evidence="2" id="KW-1185">Reference proteome</keyword>
<evidence type="ECO:0000313" key="2">
    <source>
        <dbReference type="Proteomes" id="UP000048984"/>
    </source>
</evidence>
<sequence length="81" mass="8817">MTMSKTIPVERDDRTATTLDILVPSNGEPRDVLIARAIAAMQAHNDWVVAKITAGIKAADRGEFASDAEMQAIFEKYGVEP</sequence>
<gene>
    <name evidence="1" type="ORF">ABB55_24070</name>
</gene>
<dbReference type="EMBL" id="LJYW01000001">
    <property type="protein sequence ID" value="KPL54919.1"/>
    <property type="molecule type" value="Genomic_DNA"/>
</dbReference>
<evidence type="ECO:0000313" key="1">
    <source>
        <dbReference type="EMBL" id="KPL54919.1"/>
    </source>
</evidence>
<reference evidence="1 2" key="2">
    <citation type="submission" date="2015-10" db="EMBL/GenBank/DDBJ databases">
        <title>Draft Genome Sequence of Prosthecomicrobium hirschii ATCC 27832.</title>
        <authorList>
            <person name="Daniel J."/>
            <person name="Givan S.A."/>
            <person name="Brun Y.V."/>
            <person name="Brown P.J."/>
        </authorList>
    </citation>
    <scope>NUCLEOTIDE SEQUENCE [LARGE SCALE GENOMIC DNA]</scope>
    <source>
        <strain evidence="1 2">16</strain>
    </source>
</reference>
<proteinExistence type="predicted"/>
<accession>A0A0P6VTL6</accession>